<comment type="caution">
    <text evidence="2">The sequence shown here is derived from an EMBL/GenBank/DDBJ whole genome shotgun (WGS) entry which is preliminary data.</text>
</comment>
<proteinExistence type="predicted"/>
<gene>
    <name evidence="2" type="ORF">CCAP1982_LOCUS7970</name>
</gene>
<keyword evidence="3" id="KW-1185">Reference proteome</keyword>
<accession>A0A811UNS7</accession>
<feature type="region of interest" description="Disordered" evidence="1">
    <location>
        <begin position="1"/>
        <end position="42"/>
    </location>
</feature>
<dbReference type="Proteomes" id="UP000606786">
    <property type="component" value="Unassembled WGS sequence"/>
</dbReference>
<reference evidence="2" key="1">
    <citation type="submission" date="2020-11" db="EMBL/GenBank/DDBJ databases">
        <authorList>
            <person name="Whitehead M."/>
        </authorList>
    </citation>
    <scope>NUCLEOTIDE SEQUENCE</scope>
    <source>
        <strain evidence="2">EGII</strain>
    </source>
</reference>
<dbReference type="OrthoDB" id="10253736at2759"/>
<name>A0A811UNS7_CERCA</name>
<organism evidence="2 3">
    <name type="scientific">Ceratitis capitata</name>
    <name type="common">Mediterranean fruit fly</name>
    <name type="synonym">Tephritis capitata</name>
    <dbReference type="NCBI Taxonomy" id="7213"/>
    <lineage>
        <taxon>Eukaryota</taxon>
        <taxon>Metazoa</taxon>
        <taxon>Ecdysozoa</taxon>
        <taxon>Arthropoda</taxon>
        <taxon>Hexapoda</taxon>
        <taxon>Insecta</taxon>
        <taxon>Pterygota</taxon>
        <taxon>Neoptera</taxon>
        <taxon>Endopterygota</taxon>
        <taxon>Diptera</taxon>
        <taxon>Brachycera</taxon>
        <taxon>Muscomorpha</taxon>
        <taxon>Tephritoidea</taxon>
        <taxon>Tephritidae</taxon>
        <taxon>Ceratitis</taxon>
        <taxon>Ceratitis</taxon>
    </lineage>
</organism>
<evidence type="ECO:0000256" key="1">
    <source>
        <dbReference type="SAM" id="MobiDB-lite"/>
    </source>
</evidence>
<dbReference type="AlphaFoldDB" id="A0A811UNS7"/>
<sequence>MLNNNNNNDSQANGSTSNCHLPNGHLSSMSPAAAAPPSPPPQSFLDKAWNWADAIRDFLWFIICSIGYILQK</sequence>
<protein>
    <submittedName>
        <fullName evidence="2">(Mediterranean fruit fly) hypothetical protein</fullName>
    </submittedName>
</protein>
<feature type="compositionally biased region" description="Polar residues" evidence="1">
    <location>
        <begin position="9"/>
        <end position="20"/>
    </location>
</feature>
<evidence type="ECO:0000313" key="2">
    <source>
        <dbReference type="EMBL" id="CAD6999447.1"/>
    </source>
</evidence>
<dbReference type="EMBL" id="CAJHJT010000012">
    <property type="protein sequence ID" value="CAD6999447.1"/>
    <property type="molecule type" value="Genomic_DNA"/>
</dbReference>
<evidence type="ECO:0000313" key="3">
    <source>
        <dbReference type="Proteomes" id="UP000606786"/>
    </source>
</evidence>